<dbReference type="eggNOG" id="COG1309">
    <property type="taxonomic scope" value="Bacteria"/>
</dbReference>
<comment type="caution">
    <text evidence="4">The sequence shown here is derived from an EMBL/GenBank/DDBJ whole genome shotgun (WGS) entry which is preliminary data.</text>
</comment>
<dbReference type="InterPro" id="IPR001647">
    <property type="entry name" value="HTH_TetR"/>
</dbReference>
<reference evidence="5 7" key="2">
    <citation type="submission" date="2013-03" db="EMBL/GenBank/DDBJ databases">
        <title>The Genome Sequence of Enterococcus malodoratus ATCC_43197 (PacBio/Illumina hybrid assembly).</title>
        <authorList>
            <consortium name="The Broad Institute Genomics Platform"/>
            <consortium name="The Broad Institute Genome Sequencing Center for Infectious Disease"/>
            <person name="Earl A."/>
            <person name="Russ C."/>
            <person name="Gilmore M."/>
            <person name="Surin D."/>
            <person name="Walker B."/>
            <person name="Young S."/>
            <person name="Zeng Q."/>
            <person name="Gargeya S."/>
            <person name="Fitzgerald M."/>
            <person name="Haas B."/>
            <person name="Abouelleil A."/>
            <person name="Allen A.W."/>
            <person name="Alvarado L."/>
            <person name="Arachchi H.M."/>
            <person name="Berlin A.M."/>
            <person name="Chapman S.B."/>
            <person name="Gainer-Dewar J."/>
            <person name="Goldberg J."/>
            <person name="Griggs A."/>
            <person name="Gujja S."/>
            <person name="Hansen M."/>
            <person name="Howarth C."/>
            <person name="Imamovic A."/>
            <person name="Ireland A."/>
            <person name="Larimer J."/>
            <person name="McCowan C."/>
            <person name="Murphy C."/>
            <person name="Pearson M."/>
            <person name="Poon T.W."/>
            <person name="Priest M."/>
            <person name="Roberts A."/>
            <person name="Saif S."/>
            <person name="Shea T."/>
            <person name="Sisk P."/>
            <person name="Sykes S."/>
            <person name="Wortman J."/>
            <person name="Nusbaum C."/>
            <person name="Birren B."/>
        </authorList>
    </citation>
    <scope>NUCLEOTIDE SEQUENCE [LARGE SCALE GENOMIC DNA]</scope>
    <source>
        <strain evidence="5 7">ATCC 43197</strain>
    </source>
</reference>
<dbReference type="EMBL" id="AJAK01000031">
    <property type="protein sequence ID" value="EOH71966.1"/>
    <property type="molecule type" value="Genomic_DNA"/>
</dbReference>
<dbReference type="GO" id="GO:0003677">
    <property type="term" value="F:DNA binding"/>
    <property type="evidence" value="ECO:0007669"/>
    <property type="project" value="UniProtKB-UniRule"/>
</dbReference>
<evidence type="ECO:0000256" key="2">
    <source>
        <dbReference type="PROSITE-ProRule" id="PRU00335"/>
    </source>
</evidence>
<dbReference type="PANTHER" id="PTHR43479">
    <property type="entry name" value="ACREF/ENVCD OPERON REPRESSOR-RELATED"/>
    <property type="match status" value="1"/>
</dbReference>
<evidence type="ECO:0000259" key="3">
    <source>
        <dbReference type="PROSITE" id="PS50977"/>
    </source>
</evidence>
<dbReference type="EMBL" id="ASWA01000002">
    <property type="protein sequence ID" value="EOT70010.1"/>
    <property type="molecule type" value="Genomic_DNA"/>
</dbReference>
<dbReference type="RefSeq" id="WP_010743021.1">
    <property type="nucleotide sequence ID" value="NZ_KB946253.1"/>
</dbReference>
<protein>
    <recommendedName>
        <fullName evidence="3">HTH tetR-type domain-containing protein</fullName>
    </recommendedName>
</protein>
<dbReference type="PATRIC" id="fig|1158601.3.peg.4218"/>
<dbReference type="Pfam" id="PF00440">
    <property type="entry name" value="TetR_N"/>
    <property type="match status" value="1"/>
</dbReference>
<sequence>MARNKYPEETINKILDVAAQLFLEKGYEHTSIQDIVNNLGGLSKGAIYHHFKSKEDILDGVMDKLYQNNENELEHIKRLEKNKNMTGLQKLQALFTSALENPRQEDMFQMAPDFLKNPQMLVMQLEGIFKESAPHYVQPIIEEGIADGSIQTEYPKELAEVILLLINIWLTPLIHDDDPSSVANRFALFQEMMDKLGIEVFDATAVKKLEQFRKLYEQKK</sequence>
<dbReference type="OrthoDB" id="9814200at2"/>
<proteinExistence type="predicted"/>
<keyword evidence="1 2" id="KW-0238">DNA-binding</keyword>
<accession>R2QU10</accession>
<feature type="DNA-binding region" description="H-T-H motif" evidence="2">
    <location>
        <begin position="32"/>
        <end position="51"/>
    </location>
</feature>
<keyword evidence="7" id="KW-1185">Reference proteome</keyword>
<evidence type="ECO:0000313" key="7">
    <source>
        <dbReference type="Proteomes" id="UP000014148"/>
    </source>
</evidence>
<dbReference type="GeneID" id="79787848"/>
<dbReference type="Proteomes" id="UP000013783">
    <property type="component" value="Unassembled WGS sequence"/>
</dbReference>
<gene>
    <name evidence="5" type="ORF">I585_01489</name>
    <name evidence="4" type="ORF">UAI_04250</name>
</gene>
<dbReference type="Gene3D" id="1.10.357.10">
    <property type="entry name" value="Tetracycline Repressor, domain 2"/>
    <property type="match status" value="1"/>
</dbReference>
<dbReference type="PANTHER" id="PTHR43479:SF11">
    <property type="entry name" value="ACREF_ENVCD OPERON REPRESSOR-RELATED"/>
    <property type="match status" value="1"/>
</dbReference>
<evidence type="ECO:0000256" key="1">
    <source>
        <dbReference type="ARBA" id="ARBA00023125"/>
    </source>
</evidence>
<reference evidence="4 6" key="1">
    <citation type="submission" date="2013-02" db="EMBL/GenBank/DDBJ databases">
        <title>The Genome Sequence of Enterococcus malodoratus ATCC_43197.</title>
        <authorList>
            <consortium name="The Broad Institute Genome Sequencing Platform"/>
            <consortium name="The Broad Institute Genome Sequencing Center for Infectious Disease"/>
            <person name="Earl A.M."/>
            <person name="Gilmore M.S."/>
            <person name="Lebreton F."/>
            <person name="Walker B."/>
            <person name="Young S.K."/>
            <person name="Zeng Q."/>
            <person name="Gargeya S."/>
            <person name="Fitzgerald M."/>
            <person name="Haas B."/>
            <person name="Abouelleil A."/>
            <person name="Alvarado L."/>
            <person name="Arachchi H.M."/>
            <person name="Berlin A.M."/>
            <person name="Chapman S.B."/>
            <person name="Dewar J."/>
            <person name="Goldberg J."/>
            <person name="Griggs A."/>
            <person name="Gujja S."/>
            <person name="Hansen M."/>
            <person name="Howarth C."/>
            <person name="Imamovic A."/>
            <person name="Larimer J."/>
            <person name="McCowan C."/>
            <person name="Murphy C."/>
            <person name="Neiman D."/>
            <person name="Pearson M."/>
            <person name="Priest M."/>
            <person name="Roberts A."/>
            <person name="Saif S."/>
            <person name="Shea T."/>
            <person name="Sisk P."/>
            <person name="Sykes S."/>
            <person name="Wortman J."/>
            <person name="Nusbaum C."/>
            <person name="Birren B."/>
        </authorList>
    </citation>
    <scope>NUCLEOTIDE SEQUENCE [LARGE SCALE GENOMIC DNA]</scope>
    <source>
        <strain evidence="4 6">ATCC 43197</strain>
    </source>
</reference>
<dbReference type="PROSITE" id="PS50977">
    <property type="entry name" value="HTH_TETR_2"/>
    <property type="match status" value="1"/>
</dbReference>
<name>R2QU10_9ENTE</name>
<evidence type="ECO:0000313" key="4">
    <source>
        <dbReference type="EMBL" id="EOH71966.1"/>
    </source>
</evidence>
<feature type="domain" description="HTH tetR-type" evidence="3">
    <location>
        <begin position="8"/>
        <end position="69"/>
    </location>
</feature>
<dbReference type="InterPro" id="IPR050624">
    <property type="entry name" value="HTH-type_Tx_Regulator"/>
</dbReference>
<dbReference type="InterPro" id="IPR009057">
    <property type="entry name" value="Homeodomain-like_sf"/>
</dbReference>
<dbReference type="STRING" id="71451.RV07_GL000006"/>
<evidence type="ECO:0000313" key="5">
    <source>
        <dbReference type="EMBL" id="EOT70010.1"/>
    </source>
</evidence>
<evidence type="ECO:0000313" key="6">
    <source>
        <dbReference type="Proteomes" id="UP000013783"/>
    </source>
</evidence>
<dbReference type="AlphaFoldDB" id="R2QU10"/>
<dbReference type="SUPFAM" id="SSF46689">
    <property type="entry name" value="Homeodomain-like"/>
    <property type="match status" value="1"/>
</dbReference>
<dbReference type="Proteomes" id="UP000014148">
    <property type="component" value="Unassembled WGS sequence"/>
</dbReference>
<organism evidence="4 6">
    <name type="scientific">Enterococcus malodoratus ATCC 43197</name>
    <dbReference type="NCBI Taxonomy" id="1158601"/>
    <lineage>
        <taxon>Bacteria</taxon>
        <taxon>Bacillati</taxon>
        <taxon>Bacillota</taxon>
        <taxon>Bacilli</taxon>
        <taxon>Lactobacillales</taxon>
        <taxon>Enterococcaceae</taxon>
        <taxon>Enterococcus</taxon>
    </lineage>
</organism>